<evidence type="ECO:0000256" key="2">
    <source>
        <dbReference type="ARBA" id="ARBA00017632"/>
    </source>
</evidence>
<feature type="compositionally biased region" description="Polar residues" evidence="8">
    <location>
        <begin position="1118"/>
        <end position="1134"/>
    </location>
</feature>
<evidence type="ECO:0000313" key="11">
    <source>
        <dbReference type="Proteomes" id="UP000663826"/>
    </source>
</evidence>
<keyword evidence="6" id="KW-0067">ATP-binding</keyword>
<keyword evidence="3" id="KW-0808">Transferase</keyword>
<comment type="caution">
    <text evidence="7">Lacks conserved residue(s) required for the propagation of feature annotation.</text>
</comment>
<feature type="compositionally biased region" description="Polar residues" evidence="8">
    <location>
        <begin position="1150"/>
        <end position="1163"/>
    </location>
</feature>
<gene>
    <name evidence="10" type="ORF">RDB_LOCUS37419</name>
</gene>
<comment type="similarity">
    <text evidence="1 7">Belongs to the NDK family.</text>
</comment>
<feature type="region of interest" description="Disordered" evidence="8">
    <location>
        <begin position="1506"/>
        <end position="1540"/>
    </location>
</feature>
<dbReference type="Gene3D" id="3.30.70.141">
    <property type="entry name" value="Nucleoside diphosphate kinase-like domain"/>
    <property type="match status" value="1"/>
</dbReference>
<name>A0A8H2WYM9_9AGAM</name>
<dbReference type="GO" id="GO:0005524">
    <property type="term" value="F:ATP binding"/>
    <property type="evidence" value="ECO:0007669"/>
    <property type="project" value="UniProtKB-KW"/>
</dbReference>
<feature type="compositionally biased region" description="Basic residues" evidence="8">
    <location>
        <begin position="195"/>
        <end position="204"/>
    </location>
</feature>
<dbReference type="EMBL" id="CAJMWQ010000965">
    <property type="protein sequence ID" value="CAE6409889.1"/>
    <property type="molecule type" value="Genomic_DNA"/>
</dbReference>
<feature type="compositionally biased region" description="Polar residues" evidence="8">
    <location>
        <begin position="1586"/>
        <end position="1596"/>
    </location>
</feature>
<feature type="region of interest" description="Disordered" evidence="8">
    <location>
        <begin position="964"/>
        <end position="1038"/>
    </location>
</feature>
<reference evidence="10" key="1">
    <citation type="submission" date="2021-01" db="EMBL/GenBank/DDBJ databases">
        <authorList>
            <person name="Kaushik A."/>
        </authorList>
    </citation>
    <scope>NUCLEOTIDE SEQUENCE</scope>
    <source>
        <strain evidence="10">AG1-1B</strain>
    </source>
</reference>
<evidence type="ECO:0000256" key="1">
    <source>
        <dbReference type="ARBA" id="ARBA00008142"/>
    </source>
</evidence>
<feature type="compositionally biased region" description="Acidic residues" evidence="8">
    <location>
        <begin position="610"/>
        <end position="619"/>
    </location>
</feature>
<feature type="region of interest" description="Disordered" evidence="8">
    <location>
        <begin position="1"/>
        <end position="44"/>
    </location>
</feature>
<feature type="compositionally biased region" description="Polar residues" evidence="8">
    <location>
        <begin position="429"/>
        <end position="444"/>
    </location>
</feature>
<proteinExistence type="inferred from homology"/>
<evidence type="ECO:0000256" key="6">
    <source>
        <dbReference type="ARBA" id="ARBA00022840"/>
    </source>
</evidence>
<feature type="compositionally biased region" description="Basic and acidic residues" evidence="8">
    <location>
        <begin position="1062"/>
        <end position="1074"/>
    </location>
</feature>
<keyword evidence="5" id="KW-0418">Kinase</keyword>
<feature type="compositionally biased region" description="Basic and acidic residues" evidence="8">
    <location>
        <begin position="344"/>
        <end position="361"/>
    </location>
</feature>
<dbReference type="InterPro" id="IPR036850">
    <property type="entry name" value="NDK-like_dom_sf"/>
</dbReference>
<organism evidence="10 11">
    <name type="scientific">Rhizoctonia solani</name>
    <dbReference type="NCBI Taxonomy" id="456999"/>
    <lineage>
        <taxon>Eukaryota</taxon>
        <taxon>Fungi</taxon>
        <taxon>Dikarya</taxon>
        <taxon>Basidiomycota</taxon>
        <taxon>Agaricomycotina</taxon>
        <taxon>Agaricomycetes</taxon>
        <taxon>Cantharellales</taxon>
        <taxon>Ceratobasidiaceae</taxon>
        <taxon>Rhizoctonia</taxon>
    </lineage>
</organism>
<evidence type="ECO:0000259" key="9">
    <source>
        <dbReference type="SMART" id="SM00562"/>
    </source>
</evidence>
<feature type="compositionally biased region" description="Basic and acidic residues" evidence="8">
    <location>
        <begin position="659"/>
        <end position="672"/>
    </location>
</feature>
<dbReference type="GO" id="GO:0016301">
    <property type="term" value="F:kinase activity"/>
    <property type="evidence" value="ECO:0007669"/>
    <property type="project" value="UniProtKB-KW"/>
</dbReference>
<dbReference type="Proteomes" id="UP000663826">
    <property type="component" value="Unassembled WGS sequence"/>
</dbReference>
<accession>A0A8H2WYM9</accession>
<feature type="region of interest" description="Disordered" evidence="8">
    <location>
        <begin position="1050"/>
        <end position="1169"/>
    </location>
</feature>
<feature type="region of interest" description="Disordered" evidence="8">
    <location>
        <begin position="1298"/>
        <end position="1464"/>
    </location>
</feature>
<feature type="compositionally biased region" description="Polar residues" evidence="8">
    <location>
        <begin position="568"/>
        <end position="577"/>
    </location>
</feature>
<dbReference type="SUPFAM" id="SSF54919">
    <property type="entry name" value="Nucleoside diphosphate kinase, NDK"/>
    <property type="match status" value="1"/>
</dbReference>
<feature type="compositionally biased region" description="Low complexity" evidence="8">
    <location>
        <begin position="531"/>
        <end position="547"/>
    </location>
</feature>
<feature type="compositionally biased region" description="Low complexity" evidence="8">
    <location>
        <begin position="832"/>
        <end position="850"/>
    </location>
</feature>
<sequence length="1627" mass="175042">MPSIPEREALSTPSAFDRDGLRLSVGPEARETPPRTPPPQMQDQLLTPGGPRSTLAVLIIKPHATKQRLKIEKRILEAGFEILKERKMGFHLDGSGVVELFGADAPSLCGEPVWVYVLSRPRSASVLSALVGPLDPLAARRSDPECLRALYGANRWENGVWTTKDESGAERIVSELFAGSPIMELSDLPSVHSSPGHRRVRKVPSHTSSIRSHLSSENRTRASPNSRGGSVPPPASVTKSPAGLKARPAPTATSPSIVPRTTRASDLRAGNNAPPPPRQRQSQEERERTFEGVPGHKRRESFSVASTAAPVITPRQNRSAILRAQKQSEGDKADLTKFPSMSDSQDRRTMSPEELEEKNRTMFEGVPGHKRRESIKVASTAAPTVAPRPNRSSLLRAQKMAAAAGSPGPGGAPPSSFKGAATESGPARSLNTRSSVGSIGASTSKADRRASIAITRPAPATVSTAASKRLSLALPSQPSSNSNTGGALTPISNGTRSPRPASVNSQAPKVPPKASPKMSPKKPDIEPRTNKSALLRAAAKLKSAAGATVGKSTSRIEPGGSGLPSPPATNSTASTGKESLPKRVRKTSIAFATVKSMLTGERVRKPRHDDDDELIEDEDHTTRFSGPTTSNSSDGNSSVALDRSTSIGARSTTSSGGMERAKSLADRNRMVLDKLSSISSAASSRISSPAPNDRVPLTASTLRSRAVSPMPPTNNTLFPPKSNASATSSSPRGSYSSLTSPNVRSSRDLEPDTPVYSSRVHSSDRQIRDSEESTTPKERERLYASQRAPPSSYTASRDSSTSGSRREGSVRVSFSRNRPEMDVDEFGMNRPSQAQSLSQSQSSRQRAYSSESDDRSITPPADASRRLAIEQISGGRGRRISITEPDASPTKPREPLRTRAAAGTLGRQRNSAEVIERTVAAARKSPVRTRAALPSEFRSNTEGKRASWDGKRFSLDGKRTLSRITNSPENLRRDSGNRTSPVVGSRAATVRESSRRTHSRWASEDVLGDGNDNGNGRPRYERRGGSIESPIIPGGRSVVGESLKAAGIITRRDTNESNSRVTDSRYSRDSRDSTDWDVEQLRNGIARVGVGDSRIREEPDDDESEEESTTPGKRGNSRPVQTIVTSRPSTSSGNHLEEGPRTAPPALRQYRSNTGLITPSGSGTVRERSVTPVTPAMLVSAASTEHLRLMLESFAMFESTLARLEASNPGGGVTELLQNADVVVQATQSLNNMLRESAARALTEQIDSEVEDRESREVEIWRATGMEFRDAVKVCDELVRSMTNLLLGVGRVVKDHGEEAGRSGRVSTSGRISTEGIRSGRISTEGVRSGRMSADGALRSGRMSAEGLRGSRFSDTGRALEEDRRNLETRRSLDSDAMWKSPTREPSRFQDPLRPQTSMSLIREQRRDSPLDSNQLRQSTSRRFFPSQGSSPAIGPGDGDLSFGTDSYESPSPAVRHMSHNSEHHRERLLSVPPTLSAVPSESLVPQVSKTPGMTRRPRISVGTVRASAPFPTPTAPAPTQLSTATATGNGSPEKRSVSYTVSRSGTVATMVGLGNQHHARKRTISAADPLEPETLSPTDDIDDGSPTQRITTRNPRASVDFALDDGTVSGLEKERKARRRVTELFS</sequence>
<feature type="compositionally biased region" description="Acidic residues" evidence="8">
    <location>
        <begin position="1098"/>
        <end position="1108"/>
    </location>
</feature>
<comment type="caution">
    <text evidence="10">The sequence shown here is derived from an EMBL/GenBank/DDBJ whole genome shotgun (WGS) entry which is preliminary data.</text>
</comment>
<feature type="compositionally biased region" description="Polar residues" evidence="8">
    <location>
        <begin position="623"/>
        <end position="656"/>
    </location>
</feature>
<feature type="compositionally biased region" description="Basic and acidic residues" evidence="8">
    <location>
        <begin position="281"/>
        <end position="290"/>
    </location>
</feature>
<protein>
    <recommendedName>
        <fullName evidence="2">Nucleoside diphosphate kinase</fullName>
    </recommendedName>
</protein>
<feature type="compositionally biased region" description="Basic and acidic residues" evidence="8">
    <location>
        <begin position="326"/>
        <end position="335"/>
    </location>
</feature>
<feature type="compositionally biased region" description="Polar residues" evidence="8">
    <location>
        <begin position="713"/>
        <end position="744"/>
    </location>
</feature>
<feature type="region of interest" description="Disordered" evidence="8">
    <location>
        <begin position="1558"/>
        <end position="1599"/>
    </location>
</feature>
<dbReference type="PANTHER" id="PTHR46161:SF3">
    <property type="entry name" value="NUCLEOSIDE DIPHOSPHATE KINASE DDB_G0292928-RELATED"/>
    <property type="match status" value="1"/>
</dbReference>
<evidence type="ECO:0000256" key="8">
    <source>
        <dbReference type="SAM" id="MobiDB-lite"/>
    </source>
</evidence>
<feature type="domain" description="Nucleoside diphosphate kinase-like" evidence="9">
    <location>
        <begin position="53"/>
        <end position="184"/>
    </location>
</feature>
<dbReference type="InterPro" id="IPR034907">
    <property type="entry name" value="NDK-like_dom"/>
</dbReference>
<feature type="compositionally biased region" description="Low complexity" evidence="8">
    <location>
        <begin position="676"/>
        <end position="688"/>
    </location>
</feature>
<evidence type="ECO:0000256" key="3">
    <source>
        <dbReference type="ARBA" id="ARBA00022679"/>
    </source>
</evidence>
<dbReference type="PROSITE" id="PS51374">
    <property type="entry name" value="NDPK_LIKE"/>
    <property type="match status" value="1"/>
</dbReference>
<evidence type="ECO:0000256" key="5">
    <source>
        <dbReference type="ARBA" id="ARBA00022777"/>
    </source>
</evidence>
<feature type="compositionally biased region" description="Polar residues" evidence="8">
    <location>
        <begin position="1411"/>
        <end position="1431"/>
    </location>
</feature>
<feature type="compositionally biased region" description="Basic and acidic residues" evidence="8">
    <location>
        <begin position="1358"/>
        <end position="1374"/>
    </location>
</feature>
<feature type="compositionally biased region" description="Low complexity" evidence="8">
    <location>
        <begin position="1518"/>
        <end position="1528"/>
    </location>
</feature>
<feature type="compositionally biased region" description="Low complexity" evidence="8">
    <location>
        <begin position="1026"/>
        <end position="1036"/>
    </location>
</feature>
<keyword evidence="4" id="KW-0547">Nucleotide-binding</keyword>
<evidence type="ECO:0000313" key="10">
    <source>
        <dbReference type="EMBL" id="CAE6409889.1"/>
    </source>
</evidence>
<dbReference type="SMART" id="SM00562">
    <property type="entry name" value="NDK"/>
    <property type="match status" value="1"/>
</dbReference>
<feature type="compositionally biased region" description="Polar residues" evidence="8">
    <location>
        <begin position="474"/>
        <end position="506"/>
    </location>
</feature>
<dbReference type="PANTHER" id="PTHR46161">
    <property type="entry name" value="NUCLEOSIDE DIPHOSPHATE KINASE"/>
    <property type="match status" value="1"/>
</dbReference>
<feature type="compositionally biased region" description="Low complexity" evidence="8">
    <location>
        <begin position="791"/>
        <end position="803"/>
    </location>
</feature>
<feature type="region of interest" description="Disordered" evidence="8">
    <location>
        <begin position="186"/>
        <end position="912"/>
    </location>
</feature>
<evidence type="ECO:0000256" key="4">
    <source>
        <dbReference type="ARBA" id="ARBA00022741"/>
    </source>
</evidence>
<feature type="compositionally biased region" description="Basic and acidic residues" evidence="8">
    <location>
        <begin position="761"/>
        <end position="782"/>
    </location>
</feature>
<evidence type="ECO:0000256" key="7">
    <source>
        <dbReference type="PROSITE-ProRule" id="PRU00706"/>
    </source>
</evidence>